<dbReference type="GO" id="GO:0005262">
    <property type="term" value="F:calcium channel activity"/>
    <property type="evidence" value="ECO:0007669"/>
    <property type="project" value="TreeGrafter"/>
</dbReference>
<organism evidence="7 8">
    <name type="scientific">Candidatus Staskawiczbacteria bacterium RIFOXYC1_FULL_38_18</name>
    <dbReference type="NCBI Taxonomy" id="1802229"/>
    <lineage>
        <taxon>Bacteria</taxon>
        <taxon>Candidatus Staskawicziibacteriota</taxon>
    </lineage>
</organism>
<evidence type="ECO:0000256" key="4">
    <source>
        <dbReference type="ARBA" id="ARBA00023136"/>
    </source>
</evidence>
<keyword evidence="2 5" id="KW-0812">Transmembrane</keyword>
<dbReference type="GO" id="GO:0006874">
    <property type="term" value="P:intracellular calcium ion homeostasis"/>
    <property type="evidence" value="ECO:0007669"/>
    <property type="project" value="TreeGrafter"/>
</dbReference>
<dbReference type="Proteomes" id="UP000177751">
    <property type="component" value="Unassembled WGS sequence"/>
</dbReference>
<name>A0A1G2J978_9BACT</name>
<dbReference type="GO" id="GO:0008273">
    <property type="term" value="F:calcium, potassium:sodium antiporter activity"/>
    <property type="evidence" value="ECO:0007669"/>
    <property type="project" value="TreeGrafter"/>
</dbReference>
<dbReference type="PANTHER" id="PTHR10846">
    <property type="entry name" value="SODIUM/POTASSIUM/CALCIUM EXCHANGER"/>
    <property type="match status" value="1"/>
</dbReference>
<dbReference type="Pfam" id="PF01699">
    <property type="entry name" value="Na_Ca_ex"/>
    <property type="match status" value="2"/>
</dbReference>
<dbReference type="GO" id="GO:0005886">
    <property type="term" value="C:plasma membrane"/>
    <property type="evidence" value="ECO:0007669"/>
    <property type="project" value="TreeGrafter"/>
</dbReference>
<feature type="transmembrane region" description="Helical" evidence="5">
    <location>
        <begin position="297"/>
        <end position="316"/>
    </location>
</feature>
<dbReference type="InterPro" id="IPR004481">
    <property type="entry name" value="K/Na/Ca-exchanger"/>
</dbReference>
<sequence>MIISYIFLVVGFLALLKGADFLVDGASSVAKKLGISSLVIGLTIVAFGTSAPELIVNIFASLQGNTDIAIGNILGSNIANILLILGISAVIFPLSVTSGTVWKEIPLSLLAIAVMGILANDMLIDKNGFSAITRIDGLILISFFIIFLYYTFGISKVDPGEGPSIKTTSSWVSFFKIIFGLVALTIGGKLIVDSAVAIASAFGVSQALIGLTIVAVGTSLPELATSAMAAYRKQSDIAVGNIVGSNIFNIFWILGANAVINPLPFSSFLMRDVIATIIATLALFFVMFIGKKHVIERWQGFVFILLYAGYIGLLIFQEISG</sequence>
<dbReference type="InterPro" id="IPR044880">
    <property type="entry name" value="NCX_ion-bd_dom_sf"/>
</dbReference>
<feature type="transmembrane region" description="Helical" evidence="5">
    <location>
        <begin position="105"/>
        <end position="124"/>
    </location>
</feature>
<feature type="transmembrane region" description="Helical" evidence="5">
    <location>
        <begin position="237"/>
        <end position="260"/>
    </location>
</feature>
<evidence type="ECO:0000256" key="3">
    <source>
        <dbReference type="ARBA" id="ARBA00022989"/>
    </source>
</evidence>
<comment type="caution">
    <text evidence="7">The sequence shown here is derived from an EMBL/GenBank/DDBJ whole genome shotgun (WGS) entry which is preliminary data.</text>
</comment>
<feature type="transmembrane region" description="Helical" evidence="5">
    <location>
        <begin position="195"/>
        <end position="217"/>
    </location>
</feature>
<evidence type="ECO:0000256" key="1">
    <source>
        <dbReference type="ARBA" id="ARBA00004141"/>
    </source>
</evidence>
<dbReference type="NCBIfam" id="TIGR00367">
    <property type="entry name" value="calcium/sodium antiporter"/>
    <property type="match status" value="1"/>
</dbReference>
<keyword evidence="3 5" id="KW-1133">Transmembrane helix</keyword>
<feature type="transmembrane region" description="Helical" evidence="5">
    <location>
        <begin position="35"/>
        <end position="56"/>
    </location>
</feature>
<dbReference type="AlphaFoldDB" id="A0A1G2J978"/>
<feature type="transmembrane region" description="Helical" evidence="5">
    <location>
        <begin position="272"/>
        <end position="291"/>
    </location>
</feature>
<evidence type="ECO:0000256" key="2">
    <source>
        <dbReference type="ARBA" id="ARBA00022692"/>
    </source>
</evidence>
<evidence type="ECO:0000259" key="6">
    <source>
        <dbReference type="Pfam" id="PF01699"/>
    </source>
</evidence>
<feature type="transmembrane region" description="Helical" evidence="5">
    <location>
        <begin position="131"/>
        <end position="150"/>
    </location>
</feature>
<proteinExistence type="predicted"/>
<evidence type="ECO:0000313" key="7">
    <source>
        <dbReference type="EMBL" id="OGZ83645.1"/>
    </source>
</evidence>
<dbReference type="EMBL" id="MHPP01000030">
    <property type="protein sequence ID" value="OGZ83645.1"/>
    <property type="molecule type" value="Genomic_DNA"/>
</dbReference>
<keyword evidence="4 5" id="KW-0472">Membrane</keyword>
<dbReference type="PANTHER" id="PTHR10846:SF8">
    <property type="entry name" value="INNER MEMBRANE PROTEIN YRBG"/>
    <property type="match status" value="1"/>
</dbReference>
<dbReference type="InterPro" id="IPR004837">
    <property type="entry name" value="NaCa_Exmemb"/>
</dbReference>
<protein>
    <submittedName>
        <fullName evidence="7">Sodium:proton exchanger</fullName>
    </submittedName>
</protein>
<dbReference type="Gene3D" id="1.20.1420.30">
    <property type="entry name" value="NCX, central ion-binding region"/>
    <property type="match status" value="2"/>
</dbReference>
<feature type="transmembrane region" description="Helical" evidence="5">
    <location>
        <begin position="68"/>
        <end position="93"/>
    </location>
</feature>
<feature type="domain" description="Sodium/calcium exchanger membrane region" evidence="6">
    <location>
        <begin position="174"/>
        <end position="315"/>
    </location>
</feature>
<gene>
    <name evidence="7" type="ORF">A2401_00320</name>
</gene>
<feature type="transmembrane region" description="Helical" evidence="5">
    <location>
        <begin position="170"/>
        <end position="188"/>
    </location>
</feature>
<feature type="domain" description="Sodium/calcium exchanger membrane region" evidence="6">
    <location>
        <begin position="4"/>
        <end position="152"/>
    </location>
</feature>
<evidence type="ECO:0000313" key="8">
    <source>
        <dbReference type="Proteomes" id="UP000177751"/>
    </source>
</evidence>
<evidence type="ECO:0000256" key="5">
    <source>
        <dbReference type="SAM" id="Phobius"/>
    </source>
</evidence>
<comment type="subcellular location">
    <subcellularLocation>
        <location evidence="1">Membrane</location>
        <topology evidence="1">Multi-pass membrane protein</topology>
    </subcellularLocation>
</comment>
<reference evidence="7 8" key="1">
    <citation type="journal article" date="2016" name="Nat. Commun.">
        <title>Thousands of microbial genomes shed light on interconnected biogeochemical processes in an aquifer system.</title>
        <authorList>
            <person name="Anantharaman K."/>
            <person name="Brown C.T."/>
            <person name="Hug L.A."/>
            <person name="Sharon I."/>
            <person name="Castelle C.J."/>
            <person name="Probst A.J."/>
            <person name="Thomas B.C."/>
            <person name="Singh A."/>
            <person name="Wilkins M.J."/>
            <person name="Karaoz U."/>
            <person name="Brodie E.L."/>
            <person name="Williams K.H."/>
            <person name="Hubbard S.S."/>
            <person name="Banfield J.F."/>
        </authorList>
    </citation>
    <scope>NUCLEOTIDE SEQUENCE [LARGE SCALE GENOMIC DNA]</scope>
</reference>
<accession>A0A1G2J978</accession>